<dbReference type="InterPro" id="IPR047640">
    <property type="entry name" value="RpiR-like"/>
</dbReference>
<dbReference type="SUPFAM" id="SSF46689">
    <property type="entry name" value="Homeodomain-like"/>
    <property type="match status" value="1"/>
</dbReference>
<dbReference type="EMBL" id="CP061038">
    <property type="protein sequence ID" value="QNQ12007.1"/>
    <property type="molecule type" value="Genomic_DNA"/>
</dbReference>
<accession>A0A7H0LQQ4</accession>
<dbReference type="SUPFAM" id="SSF53697">
    <property type="entry name" value="SIS domain"/>
    <property type="match status" value="1"/>
</dbReference>
<dbReference type="InterPro" id="IPR046348">
    <property type="entry name" value="SIS_dom_sf"/>
</dbReference>
<dbReference type="PANTHER" id="PTHR30514">
    <property type="entry name" value="GLUCOKINASE"/>
    <property type="match status" value="1"/>
</dbReference>
<dbReference type="PROSITE" id="PS51071">
    <property type="entry name" value="HTH_RPIR"/>
    <property type="match status" value="1"/>
</dbReference>
<dbReference type="AlphaFoldDB" id="A0A7H0LQQ4"/>
<name>A0A7H0LQQ4_9SPHN</name>
<feature type="domain" description="HTH rpiR-type" evidence="1">
    <location>
        <begin position="15"/>
        <end position="91"/>
    </location>
</feature>
<dbReference type="GO" id="GO:0097367">
    <property type="term" value="F:carbohydrate derivative binding"/>
    <property type="evidence" value="ECO:0007669"/>
    <property type="project" value="InterPro"/>
</dbReference>
<gene>
    <name evidence="2" type="ORF">H3Z74_13060</name>
</gene>
<dbReference type="InterPro" id="IPR009057">
    <property type="entry name" value="Homeodomain-like_sf"/>
</dbReference>
<dbReference type="Pfam" id="PF01418">
    <property type="entry name" value="HTH_6"/>
    <property type="match status" value="1"/>
</dbReference>
<evidence type="ECO:0000259" key="1">
    <source>
        <dbReference type="PROSITE" id="PS51071"/>
    </source>
</evidence>
<evidence type="ECO:0000313" key="2">
    <source>
        <dbReference type="EMBL" id="QNQ12007.1"/>
    </source>
</evidence>
<dbReference type="InterPro" id="IPR000281">
    <property type="entry name" value="HTH_RpiR"/>
</dbReference>
<organism evidence="2 3">
    <name type="scientific">Sphingomonas alpina</name>
    <dbReference type="NCBI Taxonomy" id="653931"/>
    <lineage>
        <taxon>Bacteria</taxon>
        <taxon>Pseudomonadati</taxon>
        <taxon>Pseudomonadota</taxon>
        <taxon>Alphaproteobacteria</taxon>
        <taxon>Sphingomonadales</taxon>
        <taxon>Sphingomonadaceae</taxon>
        <taxon>Sphingomonas</taxon>
    </lineage>
</organism>
<keyword evidence="3" id="KW-1185">Reference proteome</keyword>
<dbReference type="KEGG" id="spap:H3Z74_13060"/>
<evidence type="ECO:0000313" key="3">
    <source>
        <dbReference type="Proteomes" id="UP000516148"/>
    </source>
</evidence>
<dbReference type="InterPro" id="IPR036388">
    <property type="entry name" value="WH-like_DNA-bd_sf"/>
</dbReference>
<dbReference type="GO" id="GO:0003677">
    <property type="term" value="F:DNA binding"/>
    <property type="evidence" value="ECO:0007669"/>
    <property type="project" value="InterPro"/>
</dbReference>
<dbReference type="Gene3D" id="3.40.50.10490">
    <property type="entry name" value="Glucose-6-phosphate isomerase like protein, domain 1"/>
    <property type="match status" value="1"/>
</dbReference>
<protein>
    <submittedName>
        <fullName evidence="2">MurR/RpiR family transcriptional regulator</fullName>
    </submittedName>
</protein>
<sequence>MGERWSVPGDADTSHDLLKRLEDRLDSFTPAERSIANFILTNRGGIAFESANSIAEKLQVSATTVGRFSRMMGYRHFKELKAGLRMTMSGVPWLVGDQVTEFVGARDGSGRDKRSLELELAGIIEVYAMAESETWKRVVALLANSRHVHVAGFQTERGVAATLAHLLQYAREGVSIVDTTAGNYHEIFAADPADQCLVLVDMRRYSEQAYELATRASREGIPVVMLTDKFCDWIRKFTNDVIAVPTEVELFWSSQVALGCAVNLLVNDVIGMLGTKVEKRLERLSELYQAHTGHVGSSAKRKPGRS</sequence>
<dbReference type="PANTHER" id="PTHR30514:SF18">
    <property type="entry name" value="RPIR-FAMILY TRANSCRIPTIONAL REGULATOR"/>
    <property type="match status" value="1"/>
</dbReference>
<proteinExistence type="predicted"/>
<dbReference type="Gene3D" id="1.10.10.10">
    <property type="entry name" value="Winged helix-like DNA-binding domain superfamily/Winged helix DNA-binding domain"/>
    <property type="match status" value="1"/>
</dbReference>
<dbReference type="Proteomes" id="UP000516148">
    <property type="component" value="Chromosome"/>
</dbReference>
<reference evidence="2 3" key="1">
    <citation type="submission" date="2020-09" db="EMBL/GenBank/DDBJ databases">
        <title>Sphingomonas sp., a new species isolated from pork steak.</title>
        <authorList>
            <person name="Heidler von Heilborn D."/>
        </authorList>
    </citation>
    <scope>NUCLEOTIDE SEQUENCE [LARGE SCALE GENOMIC DNA]</scope>
    <source>
        <strain evidence="3">S8-3T</strain>
    </source>
</reference>
<dbReference type="GO" id="GO:0003700">
    <property type="term" value="F:DNA-binding transcription factor activity"/>
    <property type="evidence" value="ECO:0007669"/>
    <property type="project" value="InterPro"/>
</dbReference>
<dbReference type="GO" id="GO:1901135">
    <property type="term" value="P:carbohydrate derivative metabolic process"/>
    <property type="evidence" value="ECO:0007669"/>
    <property type="project" value="InterPro"/>
</dbReference>